<dbReference type="SMART" id="SM00226">
    <property type="entry name" value="LMWPc"/>
    <property type="match status" value="1"/>
</dbReference>
<comment type="caution">
    <text evidence="4">The sequence shown here is derived from an EMBL/GenBank/DDBJ whole genome shotgun (WGS) entry which is preliminary data.</text>
</comment>
<keyword evidence="2" id="KW-0378">Hydrolase</keyword>
<dbReference type="RefSeq" id="WP_353567913.1">
    <property type="nucleotide sequence ID" value="NZ_BAABRI010000017.1"/>
</dbReference>
<evidence type="ECO:0000313" key="4">
    <source>
        <dbReference type="EMBL" id="GAA5483808.1"/>
    </source>
</evidence>
<dbReference type="CDD" id="cd16343">
    <property type="entry name" value="LMWPTP"/>
    <property type="match status" value="1"/>
</dbReference>
<reference evidence="4 5" key="1">
    <citation type="submission" date="2024-02" db="EMBL/GenBank/DDBJ databases">
        <title>Haloferula sargassicola NBRC 104335.</title>
        <authorList>
            <person name="Ichikawa N."/>
            <person name="Katano-Makiyama Y."/>
            <person name="Hidaka K."/>
        </authorList>
    </citation>
    <scope>NUCLEOTIDE SEQUENCE [LARGE SCALE GENOMIC DNA]</scope>
    <source>
        <strain evidence="4 5">NBRC 104335</strain>
    </source>
</reference>
<dbReference type="EMBL" id="BAABRI010000017">
    <property type="protein sequence ID" value="GAA5483808.1"/>
    <property type="molecule type" value="Genomic_DNA"/>
</dbReference>
<dbReference type="Gene3D" id="3.40.50.2300">
    <property type="match status" value="1"/>
</dbReference>
<accession>A0ABP9UQH7</accession>
<gene>
    <name evidence="4" type="ORF">Hsar01_03042</name>
</gene>
<name>A0ABP9UQH7_9BACT</name>
<dbReference type="InterPro" id="IPR052995">
    <property type="entry name" value="LMW-PTP"/>
</dbReference>
<dbReference type="PRINTS" id="PR00719">
    <property type="entry name" value="LMWPTPASE"/>
</dbReference>
<dbReference type="InterPro" id="IPR036196">
    <property type="entry name" value="Ptyr_pPase_sf"/>
</dbReference>
<protein>
    <submittedName>
        <fullName evidence="4">Low molecular weight protein-tyrosine-phosphatase slr0328</fullName>
    </submittedName>
</protein>
<organism evidence="4 5">
    <name type="scientific">Haloferula sargassicola</name>
    <dbReference type="NCBI Taxonomy" id="490096"/>
    <lineage>
        <taxon>Bacteria</taxon>
        <taxon>Pseudomonadati</taxon>
        <taxon>Verrucomicrobiota</taxon>
        <taxon>Verrucomicrobiia</taxon>
        <taxon>Verrucomicrobiales</taxon>
        <taxon>Verrucomicrobiaceae</taxon>
        <taxon>Haloferula</taxon>
    </lineage>
</organism>
<keyword evidence="5" id="KW-1185">Reference proteome</keyword>
<sequence length="160" mass="17361">MSTPPVRVLFVCMGNICRSPAAEIVFSQLVHEAGLADRIEVDSAGTIGYHAGHGPDRRMAATLKSRGYAIHGSARQLQARDLQRFDHILVADRENLADARALDSGGDFHSKIQLLTDFCTETEADHVPDPYYGGQRGFERVADIVEDACAGLLAAIQRNG</sequence>
<evidence type="ECO:0000256" key="2">
    <source>
        <dbReference type="ARBA" id="ARBA00022801"/>
    </source>
</evidence>
<dbReference type="Proteomes" id="UP001476282">
    <property type="component" value="Unassembled WGS sequence"/>
</dbReference>
<dbReference type="Pfam" id="PF01451">
    <property type="entry name" value="LMWPc"/>
    <property type="match status" value="1"/>
</dbReference>
<feature type="domain" description="Phosphotyrosine protein phosphatase I" evidence="3">
    <location>
        <begin position="6"/>
        <end position="155"/>
    </location>
</feature>
<dbReference type="InterPro" id="IPR023485">
    <property type="entry name" value="Ptyr_pPase"/>
</dbReference>
<evidence type="ECO:0000259" key="3">
    <source>
        <dbReference type="SMART" id="SM00226"/>
    </source>
</evidence>
<evidence type="ECO:0000256" key="1">
    <source>
        <dbReference type="ARBA" id="ARBA00011063"/>
    </source>
</evidence>
<proteinExistence type="inferred from homology"/>
<dbReference type="InterPro" id="IPR017867">
    <property type="entry name" value="Tyr_phospatase_low_mol_wt"/>
</dbReference>
<comment type="similarity">
    <text evidence="1">Belongs to the low molecular weight phosphotyrosine protein phosphatase family.</text>
</comment>
<evidence type="ECO:0000313" key="5">
    <source>
        <dbReference type="Proteomes" id="UP001476282"/>
    </source>
</evidence>
<dbReference type="PANTHER" id="PTHR47439:SF1">
    <property type="entry name" value="ACID PHOSPHATASE"/>
    <property type="match status" value="1"/>
</dbReference>
<dbReference type="PANTHER" id="PTHR47439">
    <property type="entry name" value="LOW MOLECULAR WEIGHT PHOSPHOTYROSINE PROTEIN PHOSPHATASE-RELATED"/>
    <property type="match status" value="1"/>
</dbReference>
<dbReference type="SUPFAM" id="SSF52788">
    <property type="entry name" value="Phosphotyrosine protein phosphatases I"/>
    <property type="match status" value="1"/>
</dbReference>